<organism evidence="7 8">
    <name type="scientific">Absidia repens</name>
    <dbReference type="NCBI Taxonomy" id="90262"/>
    <lineage>
        <taxon>Eukaryota</taxon>
        <taxon>Fungi</taxon>
        <taxon>Fungi incertae sedis</taxon>
        <taxon>Mucoromycota</taxon>
        <taxon>Mucoromycotina</taxon>
        <taxon>Mucoromycetes</taxon>
        <taxon>Mucorales</taxon>
        <taxon>Cunninghamellaceae</taxon>
        <taxon>Absidia</taxon>
    </lineage>
</organism>
<evidence type="ECO:0000256" key="4">
    <source>
        <dbReference type="SAM" id="MobiDB-lite"/>
    </source>
</evidence>
<dbReference type="PANTHER" id="PTHR32075">
    <property type="entry name" value="ISWI CHROMATIN-REMODELING COMPLEX SUBUNIT YPL216W-RELATED"/>
    <property type="match status" value="1"/>
</dbReference>
<name>A0A1X2HZ62_9FUNG</name>
<feature type="domain" description="DDT" evidence="5">
    <location>
        <begin position="343"/>
        <end position="406"/>
    </location>
</feature>
<feature type="region of interest" description="Disordered" evidence="4">
    <location>
        <begin position="444"/>
        <end position="507"/>
    </location>
</feature>
<dbReference type="GO" id="GO:0000785">
    <property type="term" value="C:chromatin"/>
    <property type="evidence" value="ECO:0007669"/>
    <property type="project" value="UniProtKB-ARBA"/>
</dbReference>
<dbReference type="AlphaFoldDB" id="A0A1X2HZ62"/>
<feature type="domain" description="WAC" evidence="6">
    <location>
        <begin position="27"/>
        <end position="133"/>
    </location>
</feature>
<evidence type="ECO:0000259" key="6">
    <source>
        <dbReference type="PROSITE" id="PS51136"/>
    </source>
</evidence>
<reference evidence="7 8" key="1">
    <citation type="submission" date="2016-07" db="EMBL/GenBank/DDBJ databases">
        <title>Pervasive Adenine N6-methylation of Active Genes in Fungi.</title>
        <authorList>
            <consortium name="DOE Joint Genome Institute"/>
            <person name="Mondo S.J."/>
            <person name="Dannebaum R.O."/>
            <person name="Kuo R.C."/>
            <person name="Labutti K."/>
            <person name="Haridas S."/>
            <person name="Kuo A."/>
            <person name="Salamov A."/>
            <person name="Ahrendt S.R."/>
            <person name="Lipzen A."/>
            <person name="Sullivan W."/>
            <person name="Andreopoulos W.B."/>
            <person name="Clum A."/>
            <person name="Lindquist E."/>
            <person name="Daum C."/>
            <person name="Ramamoorthy G.K."/>
            <person name="Gryganskyi A."/>
            <person name="Culley D."/>
            <person name="Magnuson J.K."/>
            <person name="James T.Y."/>
            <person name="O'Malley M.A."/>
            <person name="Stajich J.E."/>
            <person name="Spatafora J.W."/>
            <person name="Visel A."/>
            <person name="Grigoriev I.V."/>
        </authorList>
    </citation>
    <scope>NUCLEOTIDE SEQUENCE [LARGE SCALE GENOMIC DNA]</scope>
    <source>
        <strain evidence="7 8">NRRL 1336</strain>
    </source>
</reference>
<evidence type="ECO:0000259" key="5">
    <source>
        <dbReference type="PROSITE" id="PS50827"/>
    </source>
</evidence>
<keyword evidence="8" id="KW-1185">Reference proteome</keyword>
<feature type="compositionally biased region" description="Basic and acidic residues" evidence="4">
    <location>
        <begin position="717"/>
        <end position="734"/>
    </location>
</feature>
<dbReference type="InterPro" id="IPR013136">
    <property type="entry name" value="WSTF_Acf1_Cbp146"/>
</dbReference>
<proteinExistence type="predicted"/>
<dbReference type="Proteomes" id="UP000193560">
    <property type="component" value="Unassembled WGS sequence"/>
</dbReference>
<dbReference type="PANTHER" id="PTHR32075:SF6">
    <property type="entry name" value="ISWI CHROMATIN-REMODELING COMPLEX SUBUNIT YPL216W-RELATED"/>
    <property type="match status" value="1"/>
</dbReference>
<feature type="region of interest" description="Disordered" evidence="4">
    <location>
        <begin position="638"/>
        <end position="734"/>
    </location>
</feature>
<sequence length="944" mass="108531">MPLLKRKPFPLIDPPPLDLKDKASKACTVWYSQLTHEIFDDYPTYLERITLYKRPIWQCEFTGRSNITYAKALESEQVEKRKVQTKLPEELQKVVLQRTQFQKARLDAVVEDVHSYFVDRFVSGEQVDCIWDDGVLYSARILEVPPLTDQTSDEVKYKVQLLDEDFEGMDDYIGMVERKDIKRDRLAFSKNLLKKFLREATTKETYMGAPWIVNDQLAKRFDIDTTLPQDLEAAKTLAYSKSRKMRALAAAERRKELETGTITSAPAQVTEKSRLEEFRKLEASLKYPMEDLDLPAYRRNPPIIDSTVLLDMSPGTGNESKTVPNPTGDLPTRPQPSHETVASDCFGPFLMVWSFLNVFSRPLCLSPFNLNDFELALRHTSVNQKGEMVYESIVALLNCIIRYRLKPGQQPPPLPLPSTIAFSTGFPRAPLLASHQHREVLHLNGEDDQSSTSDNDNEDGSSSNDESDMHSTKIQQNGNKATLNGRKHTPKETTRKQQHQHQQGKDVCLDRGCASAEVIRIGEDWDARPIPVGNERKGWEDVLIGCINDLAIDMDENITTFDAILCRLVPRMKSTLEDREQAYLHLGLKDKLTILQLLVHAANETTDIKNYMEDCQEQLTELRKQKIEINRERKRINADRNELEKQFEDNSNAEPDAEESETGDDSDDDSEDEESITRIQKEAAHVSRHESRQAILKRKQMERDEREAKRKKLYHQQRQEARERSQELKARSLARKKLENEERLVQKKHEQVERDMRKYSTLRFKPLGRDRFYNRYYYLDNIGGGHSHGSGKLFVQSPSIADLSMLLSDSAVESDSTTSLCGHGGGLSFMCQLMEHQGLSDKAIILEKEINRMVGDDHLEWWESFDDPDILNDLLAWLNPKGVREYVLKRELQKHLPGLVAGMKKHLSERQTPTVEVTRRSTRTKTTPQYSAGSWFSYTNKLAK</sequence>
<dbReference type="EMBL" id="MCGE01000042">
    <property type="protein sequence ID" value="ORZ05835.1"/>
    <property type="molecule type" value="Genomic_DNA"/>
</dbReference>
<dbReference type="GO" id="GO:0005634">
    <property type="term" value="C:nucleus"/>
    <property type="evidence" value="ECO:0007669"/>
    <property type="project" value="UniProtKB-SubCell"/>
</dbReference>
<gene>
    <name evidence="7" type="ORF">BCR42DRAFT_427849</name>
</gene>
<dbReference type="GO" id="GO:0000781">
    <property type="term" value="C:chromosome, telomeric region"/>
    <property type="evidence" value="ECO:0007669"/>
    <property type="project" value="GOC"/>
</dbReference>
<accession>A0A1X2HZ62</accession>
<evidence type="ECO:0000313" key="7">
    <source>
        <dbReference type="EMBL" id="ORZ05835.1"/>
    </source>
</evidence>
<dbReference type="OrthoDB" id="332390at2759"/>
<feature type="compositionally biased region" description="Basic and acidic residues" evidence="4">
    <location>
        <begin position="675"/>
        <end position="692"/>
    </location>
</feature>
<evidence type="ECO:0000256" key="2">
    <source>
        <dbReference type="ARBA" id="ARBA00023242"/>
    </source>
</evidence>
<keyword evidence="2 3" id="KW-0539">Nucleus</keyword>
<feature type="compositionally biased region" description="Basic and acidic residues" evidence="4">
    <location>
        <begin position="638"/>
        <end position="648"/>
    </location>
</feature>
<dbReference type="Pfam" id="PF02791">
    <property type="entry name" value="DDT"/>
    <property type="match status" value="1"/>
</dbReference>
<feature type="compositionally biased region" description="Low complexity" evidence="4">
    <location>
        <begin position="450"/>
        <end position="464"/>
    </location>
</feature>
<dbReference type="STRING" id="90262.A0A1X2HZ62"/>
<protein>
    <submittedName>
        <fullName evidence="7">ATP-utilizing chromatin assembly and remodelling N-terminal-domain-containing protein</fullName>
    </submittedName>
</protein>
<dbReference type="PROSITE" id="PS50827">
    <property type="entry name" value="DDT"/>
    <property type="match status" value="1"/>
</dbReference>
<feature type="compositionally biased region" description="Basic and acidic residues" evidence="4">
    <location>
        <begin position="699"/>
        <end position="708"/>
    </location>
</feature>
<comment type="subcellular location">
    <subcellularLocation>
        <location evidence="1 3">Nucleus</location>
    </subcellularLocation>
</comment>
<dbReference type="InterPro" id="IPR018501">
    <property type="entry name" value="DDT_dom"/>
</dbReference>
<comment type="caution">
    <text evidence="7">The sequence shown here is derived from an EMBL/GenBank/DDBJ whole genome shotgun (WGS) entry which is preliminary data.</text>
</comment>
<dbReference type="Pfam" id="PF10537">
    <property type="entry name" value="WAC_Acf1_DNA_bd"/>
    <property type="match status" value="1"/>
</dbReference>
<feature type="compositionally biased region" description="Polar residues" evidence="4">
    <location>
        <begin position="472"/>
        <end position="482"/>
    </location>
</feature>
<dbReference type="SMART" id="SM00571">
    <property type="entry name" value="DDT"/>
    <property type="match status" value="1"/>
</dbReference>
<evidence type="ECO:0000313" key="8">
    <source>
        <dbReference type="Proteomes" id="UP000193560"/>
    </source>
</evidence>
<evidence type="ECO:0000256" key="1">
    <source>
        <dbReference type="ARBA" id="ARBA00004123"/>
    </source>
</evidence>
<feature type="compositionally biased region" description="Acidic residues" evidence="4">
    <location>
        <begin position="655"/>
        <end position="674"/>
    </location>
</feature>
<dbReference type="InterPro" id="IPR028941">
    <property type="entry name" value="WHIM2_dom"/>
</dbReference>
<feature type="region of interest" description="Disordered" evidence="4">
    <location>
        <begin position="314"/>
        <end position="336"/>
    </location>
</feature>
<dbReference type="PROSITE" id="PS51136">
    <property type="entry name" value="WAC"/>
    <property type="match status" value="1"/>
</dbReference>
<evidence type="ECO:0000256" key="3">
    <source>
        <dbReference type="PROSITE-ProRule" id="PRU00475"/>
    </source>
</evidence>
<dbReference type="GO" id="GO:0031509">
    <property type="term" value="P:subtelomeric heterochromatin formation"/>
    <property type="evidence" value="ECO:0007669"/>
    <property type="project" value="TreeGrafter"/>
</dbReference>
<feature type="compositionally biased region" description="Polar residues" evidence="4">
    <location>
        <begin position="315"/>
        <end position="325"/>
    </location>
</feature>
<dbReference type="Pfam" id="PF15613">
    <property type="entry name" value="WSD"/>
    <property type="match status" value="1"/>
</dbReference>